<dbReference type="PANTHER" id="PTHR43046:SF14">
    <property type="entry name" value="MUTT_NUDIX FAMILY PROTEIN"/>
    <property type="match status" value="1"/>
</dbReference>
<dbReference type="Pfam" id="PF00293">
    <property type="entry name" value="NUDIX"/>
    <property type="match status" value="1"/>
</dbReference>
<dbReference type="PANTHER" id="PTHR43046">
    <property type="entry name" value="GDP-MANNOSE MANNOSYL HYDROLASE"/>
    <property type="match status" value="1"/>
</dbReference>
<evidence type="ECO:0000256" key="1">
    <source>
        <dbReference type="ARBA" id="ARBA00001946"/>
    </source>
</evidence>
<dbReference type="RefSeq" id="WP_013789122.1">
    <property type="nucleotide sequence ID" value="NC_015555.1"/>
</dbReference>
<organism evidence="4 5">
    <name type="scientific">Thermoanaerobacterium xylanolyticum (strain ATCC 49914 / DSM 7097 / LX-11)</name>
    <dbReference type="NCBI Taxonomy" id="858215"/>
    <lineage>
        <taxon>Bacteria</taxon>
        <taxon>Bacillati</taxon>
        <taxon>Bacillota</taxon>
        <taxon>Clostridia</taxon>
        <taxon>Thermoanaerobacterales</taxon>
        <taxon>Thermoanaerobacteraceae</taxon>
        <taxon>Thermoanaerobacterium</taxon>
    </lineage>
</organism>
<feature type="domain" description="Nudix hydrolase" evidence="3">
    <location>
        <begin position="1"/>
        <end position="134"/>
    </location>
</feature>
<dbReference type="PROSITE" id="PS51462">
    <property type="entry name" value="NUDIX"/>
    <property type="match status" value="1"/>
</dbReference>
<dbReference type="KEGG" id="txy:Thexy_2407"/>
<keyword evidence="5" id="KW-1185">Reference proteome</keyword>
<sequence length="148" mass="16980">MSDFRACLLVSRGVIIKDDKVLLVKHQTEDEVGWVFPGGRVEENESLVDALVRECKEETGYDVVADSVCYLEEYLIYYATYFKCRIVGGDLKLGSDPDIPKEHQVIKDVKWIDVSQFDSLDIYPEGLKKMIVDGSIKDQNIRLPEIYR</sequence>
<accession>F6BFU7</accession>
<name>F6BFU7_THEXL</name>
<reference evidence="4" key="1">
    <citation type="submission" date="2011-05" db="EMBL/GenBank/DDBJ databases">
        <title>Complete sequence of Thermoanaerobacterium xylanolyticum LX-11.</title>
        <authorList>
            <consortium name="US DOE Joint Genome Institute"/>
            <person name="Lucas S."/>
            <person name="Han J."/>
            <person name="Lapidus A."/>
            <person name="Cheng J.-F."/>
            <person name="Goodwin L."/>
            <person name="Pitluck S."/>
            <person name="Peters L."/>
            <person name="Mikhailova N."/>
            <person name="Lu M."/>
            <person name="Han C."/>
            <person name="Tapia R."/>
            <person name="Land M."/>
            <person name="Hauser L."/>
            <person name="Kyrpides N."/>
            <person name="Ivanova N."/>
            <person name="Pagani I."/>
            <person name="Hemme C."/>
            <person name="Woyke T."/>
        </authorList>
    </citation>
    <scope>NUCLEOTIDE SEQUENCE</scope>
    <source>
        <strain evidence="4">LX-11</strain>
    </source>
</reference>
<dbReference type="Gene3D" id="3.90.79.10">
    <property type="entry name" value="Nucleoside Triphosphate Pyrophosphohydrolase"/>
    <property type="match status" value="1"/>
</dbReference>
<dbReference type="STRING" id="858215.Thexy_2407"/>
<protein>
    <submittedName>
        <fullName evidence="4">NUDIX hydrolase</fullName>
    </submittedName>
</protein>
<dbReference type="eggNOG" id="COG1051">
    <property type="taxonomic scope" value="Bacteria"/>
</dbReference>
<dbReference type="Proteomes" id="UP000007239">
    <property type="component" value="Chromosome"/>
</dbReference>
<dbReference type="InterPro" id="IPR015797">
    <property type="entry name" value="NUDIX_hydrolase-like_dom_sf"/>
</dbReference>
<dbReference type="InterPro" id="IPR020476">
    <property type="entry name" value="Nudix_hydrolase"/>
</dbReference>
<gene>
    <name evidence="4" type="ordered locus">Thexy_2407</name>
</gene>
<evidence type="ECO:0000256" key="2">
    <source>
        <dbReference type="ARBA" id="ARBA00022801"/>
    </source>
</evidence>
<dbReference type="InterPro" id="IPR000086">
    <property type="entry name" value="NUDIX_hydrolase_dom"/>
</dbReference>
<dbReference type="GO" id="GO:0016787">
    <property type="term" value="F:hydrolase activity"/>
    <property type="evidence" value="ECO:0007669"/>
    <property type="project" value="UniProtKB-KW"/>
</dbReference>
<dbReference type="AlphaFoldDB" id="F6BFU7"/>
<dbReference type="PRINTS" id="PR00502">
    <property type="entry name" value="NUDIXFAMILY"/>
</dbReference>
<proteinExistence type="predicted"/>
<keyword evidence="2 4" id="KW-0378">Hydrolase</keyword>
<dbReference type="SUPFAM" id="SSF55811">
    <property type="entry name" value="Nudix"/>
    <property type="match status" value="1"/>
</dbReference>
<evidence type="ECO:0000313" key="4">
    <source>
        <dbReference type="EMBL" id="AEF18401.1"/>
    </source>
</evidence>
<dbReference type="HOGENOM" id="CLU_037162_18_3_9"/>
<evidence type="ECO:0000259" key="3">
    <source>
        <dbReference type="PROSITE" id="PS51462"/>
    </source>
</evidence>
<evidence type="ECO:0000313" key="5">
    <source>
        <dbReference type="Proteomes" id="UP000007239"/>
    </source>
</evidence>
<comment type="cofactor">
    <cofactor evidence="1">
        <name>Mg(2+)</name>
        <dbReference type="ChEBI" id="CHEBI:18420"/>
    </cofactor>
</comment>
<dbReference type="EMBL" id="CP002739">
    <property type="protein sequence ID" value="AEF18401.1"/>
    <property type="molecule type" value="Genomic_DNA"/>
</dbReference>